<feature type="transmembrane region" description="Helical" evidence="2">
    <location>
        <begin position="21"/>
        <end position="43"/>
    </location>
</feature>
<proteinExistence type="predicted"/>
<feature type="compositionally biased region" description="Basic and acidic residues" evidence="1">
    <location>
        <begin position="156"/>
        <end position="177"/>
    </location>
</feature>
<dbReference type="EMBL" id="CP015163">
    <property type="protein sequence ID" value="AXB42122.1"/>
    <property type="molecule type" value="Genomic_DNA"/>
</dbReference>
<evidence type="ECO:0000256" key="1">
    <source>
        <dbReference type="SAM" id="MobiDB-lite"/>
    </source>
</evidence>
<keyword evidence="2" id="KW-0472">Membrane</keyword>
<keyword evidence="2" id="KW-0812">Transmembrane</keyword>
<keyword evidence="4" id="KW-1185">Reference proteome</keyword>
<protein>
    <submittedName>
        <fullName evidence="3">Uncharacterized protein</fullName>
    </submittedName>
</protein>
<evidence type="ECO:0000313" key="3">
    <source>
        <dbReference type="EMBL" id="AXB42122.1"/>
    </source>
</evidence>
<evidence type="ECO:0000313" key="4">
    <source>
        <dbReference type="Proteomes" id="UP000250434"/>
    </source>
</evidence>
<gene>
    <name evidence="3" type="ORF">A4R43_05920</name>
</gene>
<dbReference type="KEGG" id="aab:A4R43_05920"/>
<keyword evidence="2" id="KW-1133">Transmembrane helix</keyword>
<dbReference type="AlphaFoldDB" id="A0A344L248"/>
<organism evidence="3 4">
    <name type="scientific">Amycolatopsis albispora</name>
    <dbReference type="NCBI Taxonomy" id="1804986"/>
    <lineage>
        <taxon>Bacteria</taxon>
        <taxon>Bacillati</taxon>
        <taxon>Actinomycetota</taxon>
        <taxon>Actinomycetes</taxon>
        <taxon>Pseudonocardiales</taxon>
        <taxon>Pseudonocardiaceae</taxon>
        <taxon>Amycolatopsis</taxon>
    </lineage>
</organism>
<sequence length="561" mass="61390">MSDETALEEARGRLRRLGFQVPVWVAAAAVAFGGVSTAAPGIAAAAPPSASSGADDDRSLRQKLAELRKLARQGSISSGVHVNRLIDAIAKHFPGCVGKCLAEKIATSGSVPSNGLQWLKLGAECVSECYLKGKIKTPDQANDEWMKAKAEEKRARKELRKARESGADTTELEEKYKKAQTATRKAEKEHIRAVDRHTVAKRVSEYITEQDAAKRNTGQDGDDGDAPPKTVKPTKSPDGGSGSATKTGGTPAEPETKTPKAVAPKVRTPGGRGGGGAAALAVLGELAGQKYQDYLSKEHQKVLARALEDPKLRKSIVDYYNGYRKDNPFGQLIRPFQKTGFSHGAAMDTAPSLIEFQKKLDAQLKLAKDRAAKSNADPLYQQAARQCGWNDTCTTDRTRKLRAQAEQARNRDAVIADKKTASTPKVRSERQRHIDKQAELDRQSREQLGKNGDKAVAKPAKPKTKVQSERQRHIDKQAELDRQSREQFGKNGDKAVAKPAKPKTKVQSERQRHIDKQAELDRQSREQFGKDGDKAVAKPAKPKTKVQTERERHIKKQSMAA</sequence>
<dbReference type="Proteomes" id="UP000250434">
    <property type="component" value="Chromosome"/>
</dbReference>
<feature type="compositionally biased region" description="Basic and acidic residues" evidence="1">
    <location>
        <begin position="408"/>
        <end position="456"/>
    </location>
</feature>
<feature type="compositionally biased region" description="Basic and acidic residues" evidence="1">
    <location>
        <begin position="184"/>
        <end position="204"/>
    </location>
</feature>
<feature type="compositionally biased region" description="Basic and acidic residues" evidence="1">
    <location>
        <begin position="466"/>
        <end position="496"/>
    </location>
</feature>
<dbReference type="RefSeq" id="WP_113691395.1">
    <property type="nucleotide sequence ID" value="NZ_CP015163.1"/>
</dbReference>
<accession>A0A344L248</accession>
<reference evidence="3 4" key="1">
    <citation type="submission" date="2016-04" db="EMBL/GenBank/DDBJ databases">
        <title>Complete genome sequence and analysis of deep-sea sediment isolate, Amycolatopsis sp. WP1.</title>
        <authorList>
            <person name="Wang H."/>
            <person name="Chen S."/>
            <person name="Wu Q."/>
        </authorList>
    </citation>
    <scope>NUCLEOTIDE SEQUENCE [LARGE SCALE GENOMIC DNA]</scope>
    <source>
        <strain evidence="3 4">WP1</strain>
    </source>
</reference>
<dbReference type="OrthoDB" id="5195782at2"/>
<feature type="compositionally biased region" description="Basic and acidic residues" evidence="1">
    <location>
        <begin position="506"/>
        <end position="536"/>
    </location>
</feature>
<feature type="region of interest" description="Disordered" evidence="1">
    <location>
        <begin position="156"/>
        <end position="277"/>
    </location>
</feature>
<name>A0A344L248_9PSEU</name>
<evidence type="ECO:0000256" key="2">
    <source>
        <dbReference type="SAM" id="Phobius"/>
    </source>
</evidence>
<feature type="region of interest" description="Disordered" evidence="1">
    <location>
        <begin position="402"/>
        <end position="561"/>
    </location>
</feature>